<dbReference type="AlphaFoldDB" id="A0A6G1BMM3"/>
<evidence type="ECO:0000313" key="2">
    <source>
        <dbReference type="EMBL" id="KAF0889051.1"/>
    </source>
</evidence>
<dbReference type="Proteomes" id="UP000479710">
    <property type="component" value="Unassembled WGS sequence"/>
</dbReference>
<name>A0A6G1BMM3_9ORYZ</name>
<dbReference type="EMBL" id="SPHZ02000012">
    <property type="protein sequence ID" value="KAF0889051.1"/>
    <property type="molecule type" value="Genomic_DNA"/>
</dbReference>
<proteinExistence type="predicted"/>
<evidence type="ECO:0000313" key="3">
    <source>
        <dbReference type="Proteomes" id="UP000479710"/>
    </source>
</evidence>
<accession>A0A6G1BMM3</accession>
<protein>
    <submittedName>
        <fullName evidence="2">Uncharacterized protein</fullName>
    </submittedName>
</protein>
<gene>
    <name evidence="2" type="ORF">E2562_021107</name>
</gene>
<feature type="region of interest" description="Disordered" evidence="1">
    <location>
        <begin position="30"/>
        <end position="88"/>
    </location>
</feature>
<evidence type="ECO:0000256" key="1">
    <source>
        <dbReference type="SAM" id="MobiDB-lite"/>
    </source>
</evidence>
<organism evidence="2 3">
    <name type="scientific">Oryza meyeriana var. granulata</name>
    <dbReference type="NCBI Taxonomy" id="110450"/>
    <lineage>
        <taxon>Eukaryota</taxon>
        <taxon>Viridiplantae</taxon>
        <taxon>Streptophyta</taxon>
        <taxon>Embryophyta</taxon>
        <taxon>Tracheophyta</taxon>
        <taxon>Spermatophyta</taxon>
        <taxon>Magnoliopsida</taxon>
        <taxon>Liliopsida</taxon>
        <taxon>Poales</taxon>
        <taxon>Poaceae</taxon>
        <taxon>BOP clade</taxon>
        <taxon>Oryzoideae</taxon>
        <taxon>Oryzeae</taxon>
        <taxon>Oryzinae</taxon>
        <taxon>Oryza</taxon>
        <taxon>Oryza meyeriana</taxon>
    </lineage>
</organism>
<sequence length="88" mass="9734">MIPKVNNVIDIAESFYNVQNRVGLVKLNNPEQNNTEARGRRERCPPLIPEGREGGTCGRSGTRTRENPEPQPNPISSYLTPGSKAVMD</sequence>
<comment type="caution">
    <text evidence="2">The sequence shown here is derived from an EMBL/GenBank/DDBJ whole genome shotgun (WGS) entry which is preliminary data.</text>
</comment>
<reference evidence="2 3" key="1">
    <citation type="submission" date="2019-11" db="EMBL/GenBank/DDBJ databases">
        <title>Whole genome sequence of Oryza granulata.</title>
        <authorList>
            <person name="Li W."/>
        </authorList>
    </citation>
    <scope>NUCLEOTIDE SEQUENCE [LARGE SCALE GENOMIC DNA]</scope>
    <source>
        <strain evidence="3">cv. Menghai</strain>
        <tissue evidence="2">Leaf</tissue>
    </source>
</reference>
<keyword evidence="3" id="KW-1185">Reference proteome</keyword>